<dbReference type="GO" id="GO:0005886">
    <property type="term" value="C:plasma membrane"/>
    <property type="evidence" value="ECO:0007669"/>
    <property type="project" value="UniProtKB-SubCell"/>
</dbReference>
<comment type="caution">
    <text evidence="9">The sequence shown here is derived from an EMBL/GenBank/DDBJ whole genome shotgun (WGS) entry which is preliminary data.</text>
</comment>
<feature type="compositionally biased region" description="Basic and acidic residues" evidence="8">
    <location>
        <begin position="243"/>
        <end position="255"/>
    </location>
</feature>
<dbReference type="EMBL" id="WPNZ01000012">
    <property type="protein sequence ID" value="MVO87505.1"/>
    <property type="molecule type" value="Genomic_DNA"/>
</dbReference>
<evidence type="ECO:0000313" key="9">
    <source>
        <dbReference type="EMBL" id="MVO87505.1"/>
    </source>
</evidence>
<feature type="region of interest" description="Disordered" evidence="8">
    <location>
        <begin position="604"/>
        <end position="626"/>
    </location>
</feature>
<evidence type="ECO:0000256" key="5">
    <source>
        <dbReference type="ARBA" id="ARBA00023239"/>
    </source>
</evidence>
<evidence type="ECO:0000256" key="4">
    <source>
        <dbReference type="ARBA" id="ARBA00023136"/>
    </source>
</evidence>
<feature type="compositionally biased region" description="Low complexity" evidence="8">
    <location>
        <begin position="63"/>
        <end position="128"/>
    </location>
</feature>
<evidence type="ECO:0000256" key="3">
    <source>
        <dbReference type="ARBA" id="ARBA00022989"/>
    </source>
</evidence>
<proteinExistence type="inferred from homology"/>
<feature type="compositionally biased region" description="Basic and acidic residues" evidence="8">
    <location>
        <begin position="608"/>
        <end position="618"/>
    </location>
</feature>
<keyword evidence="4 7" id="KW-0472">Membrane</keyword>
<feature type="compositionally biased region" description="Acidic residues" evidence="8">
    <location>
        <begin position="232"/>
        <end position="242"/>
    </location>
</feature>
<feature type="region of interest" description="Disordered" evidence="8">
    <location>
        <begin position="1"/>
        <end position="262"/>
    </location>
</feature>
<dbReference type="EC" id="4.2.2.29" evidence="7"/>
<sequence>MTEYGRGPGSEPWHPEDPLYGDGGWGGQQAAGQSPYGGQGQYDPQHPQHPQHAQHPHQPHPQQPHQDQPHPQQPHQDQPHPQQQAQQHQPHQQQTQHQQQAPYADWATGQQPGQSQGYAQQGYDQQQYNESPYESGAHAQAQAAQYGGGGQAQDGGWDGGQPGQVPYGGDPADPYGGQPSGGYSEERPDYYGTSDAYPPPEPPGRRRPTPEPDPETDWDPGPDQGEHAFFSGDDDDDADDPDEPGRGGGRGDRRGRGGKKQRKQRNGCACLVVAVVFAGGLGGIGYFGYQFYQDRFGTAPDFSGDGSGTATVAIDKGSGGYVIGQKLKEAGVVKSVDAFVSAQGKNPDGQKIQAGVYTLKKEMSAASALELMLSPKSRNNLIIPEGKRNIWVYEQIDERLKLKKGATKDIAHKQWRNLGLPKWASDNISSEAKDPLEGFLYPSSYPVAKGQKPEEVLRKMVAEATTRYDAMGVEEQAAQLNLKNPLQVVTVASLVQAEGKYKHDFEKVATVVYNRLKPGNTETYGLLDFDSTVNYLKGQSKLAIGSVDQLRQLKDPYNTYKIKGLPPGPIGNPGAVAIKSALNPEKGNWYYFVSVSEDETLFAETNEEQNRNRKKYEENLQEQKGQ</sequence>
<keyword evidence="6 7" id="KW-0961">Cell wall biogenesis/degradation</keyword>
<feature type="compositionally biased region" description="Low complexity" evidence="8">
    <location>
        <begin position="163"/>
        <end position="177"/>
    </location>
</feature>
<feature type="compositionally biased region" description="Gly residues" evidence="8">
    <location>
        <begin position="21"/>
        <end position="40"/>
    </location>
</feature>
<keyword evidence="10" id="KW-1185">Reference proteome</keyword>
<feature type="compositionally biased region" description="Low complexity" evidence="8">
    <location>
        <begin position="136"/>
        <end position="145"/>
    </location>
</feature>
<dbReference type="PANTHER" id="PTHR30518:SF2">
    <property type="entry name" value="ENDOLYTIC MUREIN TRANSGLYCOSYLASE"/>
    <property type="match status" value="1"/>
</dbReference>
<feature type="site" description="Important for catalytic activity" evidence="7">
    <location>
        <position position="498"/>
    </location>
</feature>
<evidence type="ECO:0000313" key="10">
    <source>
        <dbReference type="Proteomes" id="UP000483802"/>
    </source>
</evidence>
<accession>A0A6L6X112</accession>
<dbReference type="PANTHER" id="PTHR30518">
    <property type="entry name" value="ENDOLYTIC MUREIN TRANSGLYCOSYLASE"/>
    <property type="match status" value="1"/>
</dbReference>
<dbReference type="AlphaFoldDB" id="A0A6L6X112"/>
<dbReference type="RefSeq" id="WP_157167112.1">
    <property type="nucleotide sequence ID" value="NZ_WPNZ01000012.1"/>
</dbReference>
<dbReference type="NCBIfam" id="TIGR00247">
    <property type="entry name" value="endolytic transglycosylase MltG"/>
    <property type="match status" value="1"/>
</dbReference>
<dbReference type="Gene3D" id="3.30.1490.480">
    <property type="entry name" value="Endolytic murein transglycosylase"/>
    <property type="match status" value="1"/>
</dbReference>
<comment type="subcellular location">
    <subcellularLocation>
        <location evidence="7">Cell membrane</location>
        <topology evidence="7">Single-pass membrane protein</topology>
    </subcellularLocation>
</comment>
<gene>
    <name evidence="7 9" type="primary">mltG</name>
    <name evidence="9" type="ORF">GPA10_22750</name>
</gene>
<dbReference type="HAMAP" id="MF_02065">
    <property type="entry name" value="MltG"/>
    <property type="match status" value="1"/>
</dbReference>
<keyword evidence="2 7" id="KW-0812">Transmembrane</keyword>
<evidence type="ECO:0000256" key="1">
    <source>
        <dbReference type="ARBA" id="ARBA00022475"/>
    </source>
</evidence>
<dbReference type="GO" id="GO:0071555">
    <property type="term" value="P:cell wall organization"/>
    <property type="evidence" value="ECO:0007669"/>
    <property type="project" value="UniProtKB-KW"/>
</dbReference>
<feature type="compositionally biased region" description="Low complexity" evidence="8">
    <location>
        <begin position="41"/>
        <end position="51"/>
    </location>
</feature>
<feature type="compositionally biased region" description="Gly residues" evidence="8">
    <location>
        <begin position="146"/>
        <end position="162"/>
    </location>
</feature>
<evidence type="ECO:0000256" key="2">
    <source>
        <dbReference type="ARBA" id="ARBA00022692"/>
    </source>
</evidence>
<comment type="function">
    <text evidence="7">Functions as a peptidoglycan terminase that cleaves nascent peptidoglycan strands endolytically to terminate their elongation.</text>
</comment>
<dbReference type="GO" id="GO:0009252">
    <property type="term" value="P:peptidoglycan biosynthetic process"/>
    <property type="evidence" value="ECO:0007669"/>
    <property type="project" value="UniProtKB-UniRule"/>
</dbReference>
<comment type="similarity">
    <text evidence="7">Belongs to the transglycosylase MltG family.</text>
</comment>
<keyword evidence="5 7" id="KW-0456">Lyase</keyword>
<protein>
    <recommendedName>
        <fullName evidence="7">Endolytic murein transglycosylase</fullName>
        <ecNumber evidence="7">4.2.2.29</ecNumber>
    </recommendedName>
    <alternativeName>
        <fullName evidence="7">Peptidoglycan lytic transglycosylase</fullName>
    </alternativeName>
    <alternativeName>
        <fullName evidence="7">Peptidoglycan polymerization terminase</fullName>
    </alternativeName>
</protein>
<dbReference type="CDD" id="cd08010">
    <property type="entry name" value="MltG_like"/>
    <property type="match status" value="1"/>
</dbReference>
<evidence type="ECO:0000256" key="8">
    <source>
        <dbReference type="SAM" id="MobiDB-lite"/>
    </source>
</evidence>
<keyword evidence="3 7" id="KW-1133">Transmembrane helix</keyword>
<dbReference type="GO" id="GO:0008932">
    <property type="term" value="F:lytic endotransglycosylase activity"/>
    <property type="evidence" value="ECO:0007669"/>
    <property type="project" value="UniProtKB-UniRule"/>
</dbReference>
<organism evidence="9 10">
    <name type="scientific">Streptomyces typhae</name>
    <dbReference type="NCBI Taxonomy" id="2681492"/>
    <lineage>
        <taxon>Bacteria</taxon>
        <taxon>Bacillati</taxon>
        <taxon>Actinomycetota</taxon>
        <taxon>Actinomycetes</taxon>
        <taxon>Kitasatosporales</taxon>
        <taxon>Streptomycetaceae</taxon>
        <taxon>Streptomyces</taxon>
    </lineage>
</organism>
<evidence type="ECO:0000256" key="7">
    <source>
        <dbReference type="HAMAP-Rule" id="MF_02065"/>
    </source>
</evidence>
<feature type="transmembrane region" description="Helical" evidence="7">
    <location>
        <begin position="268"/>
        <end position="289"/>
    </location>
</feature>
<comment type="catalytic activity">
    <reaction evidence="7">
        <text>a peptidoglycan chain = a peptidoglycan chain with N-acetyl-1,6-anhydromuramyl-[peptide] at the reducing end + a peptidoglycan chain with N-acetylglucosamine at the non-reducing end.</text>
        <dbReference type="EC" id="4.2.2.29"/>
    </reaction>
</comment>
<reference evidence="9 10" key="1">
    <citation type="submission" date="2019-11" db="EMBL/GenBank/DDBJ databases">
        <title>Streptomyces typhae sp. nov., a novel endophytic actinomycete isolated from the root of cattail pollen (Typha angustifolia L.).</title>
        <authorList>
            <person name="Peng C."/>
        </authorList>
    </citation>
    <scope>NUCLEOTIDE SEQUENCE [LARGE SCALE GENOMIC DNA]</scope>
    <source>
        <strain evidence="10">p1417</strain>
    </source>
</reference>
<keyword evidence="1 7" id="KW-1003">Cell membrane</keyword>
<dbReference type="Pfam" id="PF02618">
    <property type="entry name" value="YceG"/>
    <property type="match status" value="1"/>
</dbReference>
<dbReference type="Proteomes" id="UP000483802">
    <property type="component" value="Unassembled WGS sequence"/>
</dbReference>
<name>A0A6L6X112_9ACTN</name>
<evidence type="ECO:0000256" key="6">
    <source>
        <dbReference type="ARBA" id="ARBA00023316"/>
    </source>
</evidence>
<dbReference type="InterPro" id="IPR003770">
    <property type="entry name" value="MLTG-like"/>
</dbReference>